<proteinExistence type="predicted"/>
<organism evidence="1 2">
    <name type="scientific">Araneus ventricosus</name>
    <name type="common">Orbweaver spider</name>
    <name type="synonym">Epeira ventricosa</name>
    <dbReference type="NCBI Taxonomy" id="182803"/>
    <lineage>
        <taxon>Eukaryota</taxon>
        <taxon>Metazoa</taxon>
        <taxon>Ecdysozoa</taxon>
        <taxon>Arthropoda</taxon>
        <taxon>Chelicerata</taxon>
        <taxon>Arachnida</taxon>
        <taxon>Araneae</taxon>
        <taxon>Araneomorphae</taxon>
        <taxon>Entelegynae</taxon>
        <taxon>Araneoidea</taxon>
        <taxon>Araneidae</taxon>
        <taxon>Araneus</taxon>
    </lineage>
</organism>
<accession>A0A4Y2FV02</accession>
<reference evidence="1 2" key="1">
    <citation type="journal article" date="2019" name="Sci. Rep.">
        <title>Orb-weaving spider Araneus ventricosus genome elucidates the spidroin gene catalogue.</title>
        <authorList>
            <person name="Kono N."/>
            <person name="Nakamura H."/>
            <person name="Ohtoshi R."/>
            <person name="Moran D.A.P."/>
            <person name="Shinohara A."/>
            <person name="Yoshida Y."/>
            <person name="Fujiwara M."/>
            <person name="Mori M."/>
            <person name="Tomita M."/>
            <person name="Arakawa K."/>
        </authorList>
    </citation>
    <scope>NUCLEOTIDE SEQUENCE [LARGE SCALE GENOMIC DNA]</scope>
</reference>
<sequence>MTFIYIKIIEEAEKDLIVDMCNFLRVFYEFREEDLEPKSVEFWRKELVDHVTTDDLLRTYMDLNPFLQTCQLLKWKLMKVLEVFPNYANIEDMEPEFHKPWVQIWLELIEKLKKQREKFEEKYGMFPSSAEK</sequence>
<comment type="caution">
    <text evidence="1">The sequence shown here is derived from an EMBL/GenBank/DDBJ whole genome shotgun (WGS) entry which is preliminary data.</text>
</comment>
<dbReference type="AlphaFoldDB" id="A0A4Y2FV02"/>
<gene>
    <name evidence="1" type="ORF">AVEN_172961_1</name>
</gene>
<evidence type="ECO:0000313" key="1">
    <source>
        <dbReference type="EMBL" id="GBM45342.1"/>
    </source>
</evidence>
<name>A0A4Y2FV02_ARAVE</name>
<protein>
    <submittedName>
        <fullName evidence="1">Uncharacterized protein</fullName>
    </submittedName>
</protein>
<evidence type="ECO:0000313" key="2">
    <source>
        <dbReference type="Proteomes" id="UP000499080"/>
    </source>
</evidence>
<dbReference type="EMBL" id="BGPR01001097">
    <property type="protein sequence ID" value="GBM45342.1"/>
    <property type="molecule type" value="Genomic_DNA"/>
</dbReference>
<keyword evidence="2" id="KW-1185">Reference proteome</keyword>
<dbReference type="Proteomes" id="UP000499080">
    <property type="component" value="Unassembled WGS sequence"/>
</dbReference>